<gene>
    <name evidence="2" type="ORF">THAOC_08732</name>
</gene>
<evidence type="ECO:0000313" key="2">
    <source>
        <dbReference type="EMBL" id="EJK69958.1"/>
    </source>
</evidence>
<sequence>MASLPVGWGDRNNQMSEKDIKLGGMAAGSFKSKNSYDHDAGGYKSSDQVRQYYLNNPQKDVDSGVKTGQGHGERGDGNLPDFWLDRQRQKESDAKQMGCMARKVGPTKQVGTDGTSDEASAELALVKVATFALENMTASLARSTAQVKVPPQDRAAFAAAVKGAMDVIAKLK</sequence>
<dbReference type="Proteomes" id="UP000266841">
    <property type="component" value="Unassembled WGS sequence"/>
</dbReference>
<accession>K0SU80</accession>
<dbReference type="eggNOG" id="ENOG502SZSH">
    <property type="taxonomic scope" value="Eukaryota"/>
</dbReference>
<feature type="compositionally biased region" description="Basic and acidic residues" evidence="1">
    <location>
        <begin position="83"/>
        <end position="94"/>
    </location>
</feature>
<reference evidence="2 3" key="1">
    <citation type="journal article" date="2012" name="Genome Biol.">
        <title>Genome and low-iron response of an oceanic diatom adapted to chronic iron limitation.</title>
        <authorList>
            <person name="Lommer M."/>
            <person name="Specht M."/>
            <person name="Roy A.S."/>
            <person name="Kraemer L."/>
            <person name="Andreson R."/>
            <person name="Gutowska M.A."/>
            <person name="Wolf J."/>
            <person name="Bergner S.V."/>
            <person name="Schilhabel M.B."/>
            <person name="Klostermeier U.C."/>
            <person name="Beiko R.G."/>
            <person name="Rosenstiel P."/>
            <person name="Hippler M."/>
            <person name="Laroche J."/>
        </authorList>
    </citation>
    <scope>NUCLEOTIDE SEQUENCE [LARGE SCALE GENOMIC DNA]</scope>
    <source>
        <strain evidence="2 3">CCMP1005</strain>
    </source>
</reference>
<dbReference type="AlphaFoldDB" id="K0SU80"/>
<protein>
    <submittedName>
        <fullName evidence="2">Uncharacterized protein</fullName>
    </submittedName>
</protein>
<dbReference type="EMBL" id="AGNL01009312">
    <property type="protein sequence ID" value="EJK69958.1"/>
    <property type="molecule type" value="Genomic_DNA"/>
</dbReference>
<feature type="region of interest" description="Disordered" evidence="1">
    <location>
        <begin position="1"/>
        <end position="20"/>
    </location>
</feature>
<comment type="caution">
    <text evidence="2">The sequence shown here is derived from an EMBL/GenBank/DDBJ whole genome shotgun (WGS) entry which is preliminary data.</text>
</comment>
<evidence type="ECO:0000256" key="1">
    <source>
        <dbReference type="SAM" id="MobiDB-lite"/>
    </source>
</evidence>
<organism evidence="2 3">
    <name type="scientific">Thalassiosira oceanica</name>
    <name type="common">Marine diatom</name>
    <dbReference type="NCBI Taxonomy" id="159749"/>
    <lineage>
        <taxon>Eukaryota</taxon>
        <taxon>Sar</taxon>
        <taxon>Stramenopiles</taxon>
        <taxon>Ochrophyta</taxon>
        <taxon>Bacillariophyta</taxon>
        <taxon>Coscinodiscophyceae</taxon>
        <taxon>Thalassiosirophycidae</taxon>
        <taxon>Thalassiosirales</taxon>
        <taxon>Thalassiosiraceae</taxon>
        <taxon>Thalassiosira</taxon>
    </lineage>
</organism>
<evidence type="ECO:0000313" key="3">
    <source>
        <dbReference type="Proteomes" id="UP000266841"/>
    </source>
</evidence>
<name>K0SU80_THAOC</name>
<keyword evidence="3" id="KW-1185">Reference proteome</keyword>
<feature type="region of interest" description="Disordered" evidence="1">
    <location>
        <begin position="55"/>
        <end position="115"/>
    </location>
</feature>
<proteinExistence type="predicted"/>
<dbReference type="OrthoDB" id="10584092at2759"/>